<evidence type="ECO:0000256" key="10">
    <source>
        <dbReference type="SAM" id="Phobius"/>
    </source>
</evidence>
<keyword evidence="8 10" id="KW-0472">Membrane</keyword>
<dbReference type="EMBL" id="VOLR01000002">
    <property type="protein sequence ID" value="TWX62694.1"/>
    <property type="molecule type" value="Genomic_DNA"/>
</dbReference>
<keyword evidence="5 9" id="KW-0479">Metal-binding</keyword>
<dbReference type="Proteomes" id="UP000321525">
    <property type="component" value="Unassembled WGS sequence"/>
</dbReference>
<comment type="subcellular location">
    <subcellularLocation>
        <location evidence="1">Membrane</location>
        <topology evidence="1">Multi-pass membrane protein</topology>
    </subcellularLocation>
</comment>
<protein>
    <submittedName>
        <fullName evidence="13">C-type cytochrome</fullName>
    </submittedName>
</protein>
<evidence type="ECO:0000256" key="1">
    <source>
        <dbReference type="ARBA" id="ARBA00004141"/>
    </source>
</evidence>
<dbReference type="InterPro" id="IPR036909">
    <property type="entry name" value="Cyt_c-like_dom_sf"/>
</dbReference>
<dbReference type="GO" id="GO:0033573">
    <property type="term" value="C:high-affinity iron permease complex"/>
    <property type="evidence" value="ECO:0007669"/>
    <property type="project" value="InterPro"/>
</dbReference>
<gene>
    <name evidence="12" type="ORF">ESZ26_02005</name>
    <name evidence="13" type="ORF">ESZ27_01615</name>
</gene>
<evidence type="ECO:0000256" key="6">
    <source>
        <dbReference type="ARBA" id="ARBA00022989"/>
    </source>
</evidence>
<dbReference type="AlphaFoldDB" id="A0A5C6QSK4"/>
<dbReference type="Pfam" id="PF00034">
    <property type="entry name" value="Cytochrom_C"/>
    <property type="match status" value="1"/>
</dbReference>
<feature type="transmembrane region" description="Helical" evidence="10">
    <location>
        <begin position="415"/>
        <end position="434"/>
    </location>
</feature>
<dbReference type="InterPro" id="IPR009056">
    <property type="entry name" value="Cyt_c-like_dom"/>
</dbReference>
<keyword evidence="6 10" id="KW-1133">Transmembrane helix</keyword>
<dbReference type="GO" id="GO:0046872">
    <property type="term" value="F:metal ion binding"/>
    <property type="evidence" value="ECO:0007669"/>
    <property type="project" value="UniProtKB-KW"/>
</dbReference>
<keyword evidence="7 9" id="KW-0408">Iron</keyword>
<feature type="transmembrane region" description="Helical" evidence="10">
    <location>
        <begin position="488"/>
        <end position="508"/>
    </location>
</feature>
<evidence type="ECO:0000256" key="9">
    <source>
        <dbReference type="PROSITE-ProRule" id="PRU00433"/>
    </source>
</evidence>
<accession>A0A5C6QSK4</accession>
<evidence type="ECO:0000256" key="8">
    <source>
        <dbReference type="ARBA" id="ARBA00023136"/>
    </source>
</evidence>
<name>A0A5C6QSK4_9GAMM</name>
<comment type="caution">
    <text evidence="13">The sequence shown here is derived from an EMBL/GenBank/DDBJ whole genome shotgun (WGS) entry which is preliminary data.</text>
</comment>
<feature type="transmembrane region" description="Helical" evidence="10">
    <location>
        <begin position="600"/>
        <end position="627"/>
    </location>
</feature>
<dbReference type="PROSITE" id="PS51007">
    <property type="entry name" value="CYTC"/>
    <property type="match status" value="1"/>
</dbReference>
<keyword evidence="4 10" id="KW-0812">Transmembrane</keyword>
<feature type="domain" description="Cytochrome c" evidence="11">
    <location>
        <begin position="133"/>
        <end position="220"/>
    </location>
</feature>
<feature type="transmembrane region" description="Helical" evidence="10">
    <location>
        <begin position="450"/>
        <end position="467"/>
    </location>
</feature>
<feature type="transmembrane region" description="Helical" evidence="10">
    <location>
        <begin position="560"/>
        <end position="580"/>
    </location>
</feature>
<evidence type="ECO:0000256" key="7">
    <source>
        <dbReference type="ARBA" id="ARBA00023004"/>
    </source>
</evidence>
<dbReference type="GO" id="GO:0009055">
    <property type="term" value="F:electron transfer activity"/>
    <property type="evidence" value="ECO:0007669"/>
    <property type="project" value="InterPro"/>
</dbReference>
<dbReference type="GO" id="GO:0015093">
    <property type="term" value="F:ferrous iron transmembrane transporter activity"/>
    <property type="evidence" value="ECO:0007669"/>
    <property type="project" value="TreeGrafter"/>
</dbReference>
<sequence length="637" mass="70699">MTFSMRSFKRMFFHVFFVIGYLISTQTSASIHTEGLRQLLQLTEYISVDYTSAITDGKIVDQGEYQEMLDFSNIIAERAAREPSEQAMIRLSKSLLYAVQAKKTLVEIQGLTSELKNVLIKNSPQLLLPTSLVSPSTVKQLFKNNCASCHGITGKGDGELASQLSPQPTNFNERTRALDRSILGLYDVITGGLDDTAMPSFNNLTAKQRWSLALYTGSLAFVADEKQQKNNTLDLSLAELVQYSPNELYRAKTDLDKGVVEQLRANPEVLFSTTKAPLTIARDQLKKTLAAFKNNDVILAQQFAVSAYLDGFELVENNLDAYDSSLRKGIESNLLGLRNEIINNKGSANLDASVSAILRQIEQAEFLLNDSSISDSALFSASFIILLREGLEALLVVLALFTILVRSNKKEAVKYLHFGWVAALIAGGLTWLVAQKLVTISGASRETMEGVAALLAAIVLFYIGFWMHSKTQADQWQRYVQQNINKSLKAGTLWGISGLAFIAVYREVFETVLFYQSLLTQTNSSQQLVLFSGFGAALAMLVVVAWLMIKYSIKLPIGRFFSITTYLLLALSFILAGKAITALQEAALISITRFPIDFHLAWLGINSTWQGIAMQAFILFCSSMLFFKPWLKQRRAG</sequence>
<evidence type="ECO:0000313" key="14">
    <source>
        <dbReference type="Proteomes" id="UP000321525"/>
    </source>
</evidence>
<evidence type="ECO:0000313" key="15">
    <source>
        <dbReference type="Proteomes" id="UP000321917"/>
    </source>
</evidence>
<dbReference type="PANTHER" id="PTHR31632:SF2">
    <property type="entry name" value="PLASMA MEMBRANE IRON PERMEASE"/>
    <property type="match status" value="1"/>
</dbReference>
<dbReference type="Gene3D" id="1.10.760.10">
    <property type="entry name" value="Cytochrome c-like domain"/>
    <property type="match status" value="1"/>
</dbReference>
<proteinExistence type="inferred from homology"/>
<dbReference type="GO" id="GO:0020037">
    <property type="term" value="F:heme binding"/>
    <property type="evidence" value="ECO:0007669"/>
    <property type="project" value="InterPro"/>
</dbReference>
<dbReference type="PANTHER" id="PTHR31632">
    <property type="entry name" value="IRON TRANSPORTER FTH1"/>
    <property type="match status" value="1"/>
</dbReference>
<organism evidence="13 15">
    <name type="scientific">Colwellia hornerae</name>
    <dbReference type="NCBI Taxonomy" id="89402"/>
    <lineage>
        <taxon>Bacteria</taxon>
        <taxon>Pseudomonadati</taxon>
        <taxon>Pseudomonadota</taxon>
        <taxon>Gammaproteobacteria</taxon>
        <taxon>Alteromonadales</taxon>
        <taxon>Colwelliaceae</taxon>
        <taxon>Colwellia</taxon>
    </lineage>
</organism>
<evidence type="ECO:0000259" key="11">
    <source>
        <dbReference type="PROSITE" id="PS51007"/>
    </source>
</evidence>
<dbReference type="Proteomes" id="UP000321917">
    <property type="component" value="Unassembled WGS sequence"/>
</dbReference>
<dbReference type="OrthoDB" id="5290932at2"/>
<feature type="transmembrane region" description="Helical" evidence="10">
    <location>
        <begin position="377"/>
        <end position="403"/>
    </location>
</feature>
<evidence type="ECO:0000256" key="2">
    <source>
        <dbReference type="ARBA" id="ARBA00008333"/>
    </source>
</evidence>
<evidence type="ECO:0000256" key="5">
    <source>
        <dbReference type="ARBA" id="ARBA00022723"/>
    </source>
</evidence>
<dbReference type="SUPFAM" id="SSF46626">
    <property type="entry name" value="Cytochrome c"/>
    <property type="match status" value="1"/>
</dbReference>
<dbReference type="EMBL" id="VOLQ01000002">
    <property type="protein sequence ID" value="TWX71600.1"/>
    <property type="molecule type" value="Genomic_DNA"/>
</dbReference>
<evidence type="ECO:0000256" key="3">
    <source>
        <dbReference type="ARBA" id="ARBA00022617"/>
    </source>
</evidence>
<feature type="transmembrane region" description="Helical" evidence="10">
    <location>
        <begin position="528"/>
        <end position="548"/>
    </location>
</feature>
<keyword evidence="3 9" id="KW-0349">Heme</keyword>
<comment type="similarity">
    <text evidence="2">Belongs to the oxidase-dependent Fe transporter (OFeT) (TC 9.A.10.1) family.</text>
</comment>
<evidence type="ECO:0000313" key="12">
    <source>
        <dbReference type="EMBL" id="TWX62694.1"/>
    </source>
</evidence>
<dbReference type="Pfam" id="PF03239">
    <property type="entry name" value="FTR1"/>
    <property type="match status" value="1"/>
</dbReference>
<evidence type="ECO:0000256" key="4">
    <source>
        <dbReference type="ARBA" id="ARBA00022692"/>
    </source>
</evidence>
<dbReference type="InterPro" id="IPR004923">
    <property type="entry name" value="FTR1/Fip1/EfeU"/>
</dbReference>
<reference evidence="13 15" key="1">
    <citation type="submission" date="2019-07" db="EMBL/GenBank/DDBJ databases">
        <title>Genomes of sea-ice associated Colwellia species.</title>
        <authorList>
            <person name="Bowman J.P."/>
        </authorList>
    </citation>
    <scope>NUCLEOTIDE SEQUENCE [LARGE SCALE GENOMIC DNA]</scope>
    <source>
        <strain evidence="12 14">ACAM 607</strain>
        <strain evidence="13 15">IC036</strain>
    </source>
</reference>
<keyword evidence="14" id="KW-1185">Reference proteome</keyword>
<evidence type="ECO:0000313" key="13">
    <source>
        <dbReference type="EMBL" id="TWX71600.1"/>
    </source>
</evidence>